<keyword evidence="6" id="KW-1185">Reference proteome</keyword>
<comment type="caution">
    <text evidence="5">The sequence shown here is derived from an EMBL/GenBank/DDBJ whole genome shotgun (WGS) entry which is preliminary data.</text>
</comment>
<feature type="region of interest" description="Disordered" evidence="3">
    <location>
        <begin position="634"/>
        <end position="686"/>
    </location>
</feature>
<proteinExistence type="predicted"/>
<dbReference type="Pfam" id="PF20700">
    <property type="entry name" value="Mutator"/>
    <property type="match status" value="1"/>
</dbReference>
<dbReference type="GO" id="GO:0062129">
    <property type="term" value="C:chitin-based extracellular matrix"/>
    <property type="evidence" value="ECO:0007669"/>
    <property type="project" value="TreeGrafter"/>
</dbReference>
<dbReference type="EMBL" id="JALNTZ010000002">
    <property type="protein sequence ID" value="KAJ3662345.1"/>
    <property type="molecule type" value="Genomic_DNA"/>
</dbReference>
<feature type="compositionally biased region" description="Gly residues" evidence="3">
    <location>
        <begin position="639"/>
        <end position="654"/>
    </location>
</feature>
<evidence type="ECO:0000313" key="6">
    <source>
        <dbReference type="Proteomes" id="UP001168821"/>
    </source>
</evidence>
<feature type="compositionally biased region" description="Gly residues" evidence="3">
    <location>
        <begin position="661"/>
        <end position="673"/>
    </location>
</feature>
<feature type="region of interest" description="Disordered" evidence="3">
    <location>
        <begin position="339"/>
        <end position="359"/>
    </location>
</feature>
<feature type="region of interest" description="Disordered" evidence="3">
    <location>
        <begin position="572"/>
        <end position="592"/>
    </location>
</feature>
<evidence type="ECO:0000256" key="3">
    <source>
        <dbReference type="SAM" id="MobiDB-lite"/>
    </source>
</evidence>
<dbReference type="InterPro" id="IPR049012">
    <property type="entry name" value="Mutator_transp_dom"/>
</dbReference>
<protein>
    <recommendedName>
        <fullName evidence="4">Mutator-like transposase domain-containing protein</fullName>
    </recommendedName>
</protein>
<dbReference type="InterPro" id="IPR000618">
    <property type="entry name" value="Insect_cuticle"/>
</dbReference>
<dbReference type="InterPro" id="IPR050468">
    <property type="entry name" value="Cuticle_Struct_Prot"/>
</dbReference>
<organism evidence="5 6">
    <name type="scientific">Zophobas morio</name>
    <dbReference type="NCBI Taxonomy" id="2755281"/>
    <lineage>
        <taxon>Eukaryota</taxon>
        <taxon>Metazoa</taxon>
        <taxon>Ecdysozoa</taxon>
        <taxon>Arthropoda</taxon>
        <taxon>Hexapoda</taxon>
        <taxon>Insecta</taxon>
        <taxon>Pterygota</taxon>
        <taxon>Neoptera</taxon>
        <taxon>Endopterygota</taxon>
        <taxon>Coleoptera</taxon>
        <taxon>Polyphaga</taxon>
        <taxon>Cucujiformia</taxon>
        <taxon>Tenebrionidae</taxon>
        <taxon>Zophobas</taxon>
    </lineage>
</organism>
<dbReference type="AlphaFoldDB" id="A0AA38MLM7"/>
<dbReference type="GO" id="GO:0006281">
    <property type="term" value="P:DNA repair"/>
    <property type="evidence" value="ECO:0007669"/>
    <property type="project" value="UniProtKB-ARBA"/>
</dbReference>
<keyword evidence="1 2" id="KW-0193">Cuticle</keyword>
<gene>
    <name evidence="5" type="ORF">Zmor_006699</name>
</gene>
<evidence type="ECO:0000256" key="1">
    <source>
        <dbReference type="ARBA" id="ARBA00022460"/>
    </source>
</evidence>
<sequence>METGEEEKRLAIESGDVTSDGTPFITVIVDGGWSHRSHGHRYTANSGVACVIGKRTKKLLHLDVRNKYCAMCLYRKKLNMTEGHENCFKNWNGSSAAMEADMLVQAFRQSKTLHGLEYRRFIGDGDSSVFARLYEKVSYGRNIEKLECANHAIKNYTKALCKVQGVSKIIRSVLTPGVVRRLKIGARCAIIHNSKENQNPEILKEDLRNGPAHVFGIHKNCKNYFCHSDKSEKVLTDNELAAYNYVHECLKPLLRKAPRLVTNDTSNLAENFMSLVAKFVGGKQIDRGKRGAYTIRARSAGLDFQYGPMWHYNSMKKVIGKSPSCLVKRLGEKRLKKHSNTRRSLFNSGKPRRKVKNNNDGCKDYGESCHKLDLDEEEFKKEKEQFLKNIAISCKEEQDKIEETTRGQRENEEWFNQRKNRLTASLFGSVVKRRKSSSWAKLIILTTVVGIAISGRLDTTYLPPRGGGGGGAFGGPGGFGGRPFGGGGGSGGGGGGPFGGGGGGGGGAPFGGAGGGGGAGFGGGGFGGGGFGRGGANIPILKYVNDNDGSGNYYYAYETGNGIQAEERGRLKNAGSANEAESAEGSFSYTGPDGQRYSVQYVADENGFRPVGAHLPTPPPIPEAILRSLEFNRAEEGRGGGGGGGFGGGGGGDDGQYRPGVFGGGGGGGGGTGITQPFSPQTGYNY</sequence>
<dbReference type="Proteomes" id="UP001168821">
    <property type="component" value="Unassembled WGS sequence"/>
</dbReference>
<dbReference type="GO" id="GO:0008010">
    <property type="term" value="F:structural constituent of chitin-based larval cuticle"/>
    <property type="evidence" value="ECO:0007669"/>
    <property type="project" value="TreeGrafter"/>
</dbReference>
<feature type="compositionally biased region" description="Polar residues" evidence="3">
    <location>
        <begin position="674"/>
        <end position="686"/>
    </location>
</feature>
<name>A0AA38MLM7_9CUCU</name>
<dbReference type="Pfam" id="PF00379">
    <property type="entry name" value="Chitin_bind_4"/>
    <property type="match status" value="1"/>
</dbReference>
<dbReference type="PROSITE" id="PS00233">
    <property type="entry name" value="CHIT_BIND_RR_1"/>
    <property type="match status" value="1"/>
</dbReference>
<dbReference type="InterPro" id="IPR031311">
    <property type="entry name" value="CHIT_BIND_RR_consensus"/>
</dbReference>
<dbReference type="PANTHER" id="PTHR10380:SF173">
    <property type="entry name" value="CUTICULAR PROTEIN 47EF, ISOFORM C-RELATED"/>
    <property type="match status" value="1"/>
</dbReference>
<feature type="compositionally biased region" description="Low complexity" evidence="3">
    <location>
        <begin position="573"/>
        <end position="586"/>
    </location>
</feature>
<dbReference type="PANTHER" id="PTHR10380">
    <property type="entry name" value="CUTICLE PROTEIN"/>
    <property type="match status" value="1"/>
</dbReference>
<dbReference type="InterPro" id="IPR011335">
    <property type="entry name" value="Restrct_endonuc-II-like"/>
</dbReference>
<dbReference type="PROSITE" id="PS51155">
    <property type="entry name" value="CHIT_BIND_RR_2"/>
    <property type="match status" value="1"/>
</dbReference>
<dbReference type="SUPFAM" id="SSF52980">
    <property type="entry name" value="Restriction endonuclease-like"/>
    <property type="match status" value="1"/>
</dbReference>
<dbReference type="PRINTS" id="PR00947">
    <property type="entry name" value="CUTICLE"/>
</dbReference>
<evidence type="ECO:0000256" key="2">
    <source>
        <dbReference type="PROSITE-ProRule" id="PRU00497"/>
    </source>
</evidence>
<feature type="domain" description="Mutator-like transposase" evidence="4">
    <location>
        <begin position="3"/>
        <end position="226"/>
    </location>
</feature>
<dbReference type="InterPro" id="IPR011604">
    <property type="entry name" value="PDDEXK-like_dom_sf"/>
</dbReference>
<accession>A0AA38MLM7</accession>
<reference evidence="5" key="1">
    <citation type="journal article" date="2023" name="G3 (Bethesda)">
        <title>Whole genome assemblies of Zophobas morio and Tenebrio molitor.</title>
        <authorList>
            <person name="Kaur S."/>
            <person name="Stinson S.A."/>
            <person name="diCenzo G.C."/>
        </authorList>
    </citation>
    <scope>NUCLEOTIDE SEQUENCE</scope>
    <source>
        <strain evidence="5">QUZm001</strain>
    </source>
</reference>
<feature type="region of interest" description="Disordered" evidence="3">
    <location>
        <begin position="468"/>
        <end position="500"/>
    </location>
</feature>
<dbReference type="Gene3D" id="3.90.320.10">
    <property type="match status" value="1"/>
</dbReference>
<evidence type="ECO:0000259" key="4">
    <source>
        <dbReference type="Pfam" id="PF20700"/>
    </source>
</evidence>
<evidence type="ECO:0000313" key="5">
    <source>
        <dbReference type="EMBL" id="KAJ3662345.1"/>
    </source>
</evidence>